<reference evidence="9 10" key="1">
    <citation type="submission" date="2022-01" db="EMBL/GenBank/DDBJ databases">
        <title>A high-quality chromosome-level genome assembly of rohu carp, Labeo rohita.</title>
        <authorList>
            <person name="Arick M.A. II"/>
            <person name="Hsu C.-Y."/>
            <person name="Magbanua Z."/>
            <person name="Pechanova O."/>
            <person name="Grover C."/>
            <person name="Miller E."/>
            <person name="Thrash A."/>
            <person name="Ezzel L."/>
            <person name="Alam S."/>
            <person name="Benzie J."/>
            <person name="Hamilton M."/>
            <person name="Karsi A."/>
            <person name="Lawrence M.L."/>
            <person name="Peterson D.G."/>
        </authorList>
    </citation>
    <scope>NUCLEOTIDE SEQUENCE [LARGE SCALE GENOMIC DNA]</scope>
    <source>
        <strain evidence="10">BAU-BD-2019</strain>
        <tissue evidence="9">Blood</tissue>
    </source>
</reference>
<feature type="compositionally biased region" description="Polar residues" evidence="7">
    <location>
        <begin position="591"/>
        <end position="609"/>
    </location>
</feature>
<keyword evidence="5" id="KW-0539">Nucleus</keyword>
<keyword evidence="1" id="KW-0479">Metal-binding</keyword>
<feature type="domain" description="C2H2-type" evidence="8">
    <location>
        <begin position="474"/>
        <end position="501"/>
    </location>
</feature>
<feature type="region of interest" description="Disordered" evidence="7">
    <location>
        <begin position="102"/>
        <end position="127"/>
    </location>
</feature>
<keyword evidence="10" id="KW-1185">Reference proteome</keyword>
<dbReference type="Proteomes" id="UP000830375">
    <property type="component" value="Unassembled WGS sequence"/>
</dbReference>
<evidence type="ECO:0000256" key="2">
    <source>
        <dbReference type="ARBA" id="ARBA00022737"/>
    </source>
</evidence>
<dbReference type="Gene3D" id="3.30.160.60">
    <property type="entry name" value="Classic Zinc Finger"/>
    <property type="match status" value="5"/>
</dbReference>
<dbReference type="SMART" id="SM00355">
    <property type="entry name" value="ZnF_C2H2"/>
    <property type="match status" value="9"/>
</dbReference>
<dbReference type="SUPFAM" id="SSF57667">
    <property type="entry name" value="beta-beta-alpha zinc fingers"/>
    <property type="match status" value="4"/>
</dbReference>
<keyword evidence="4" id="KW-0862">Zinc</keyword>
<evidence type="ECO:0000256" key="5">
    <source>
        <dbReference type="ARBA" id="ARBA00023242"/>
    </source>
</evidence>
<evidence type="ECO:0000313" key="9">
    <source>
        <dbReference type="EMBL" id="KAI2667676.1"/>
    </source>
</evidence>
<dbReference type="PANTHER" id="PTHR24393">
    <property type="entry name" value="ZINC FINGER PROTEIN"/>
    <property type="match status" value="1"/>
</dbReference>
<evidence type="ECO:0000256" key="6">
    <source>
        <dbReference type="PROSITE-ProRule" id="PRU00042"/>
    </source>
</evidence>
<dbReference type="Pfam" id="PF13909">
    <property type="entry name" value="zf-H2C2_5"/>
    <property type="match status" value="1"/>
</dbReference>
<dbReference type="InterPro" id="IPR036236">
    <property type="entry name" value="Znf_C2H2_sf"/>
</dbReference>
<dbReference type="PROSITE" id="PS50157">
    <property type="entry name" value="ZINC_FINGER_C2H2_2"/>
    <property type="match status" value="6"/>
</dbReference>
<evidence type="ECO:0000256" key="3">
    <source>
        <dbReference type="ARBA" id="ARBA00022771"/>
    </source>
</evidence>
<feature type="domain" description="C2H2-type" evidence="8">
    <location>
        <begin position="502"/>
        <end position="529"/>
    </location>
</feature>
<protein>
    <submittedName>
        <fullName evidence="9">Zinc finger protein 26</fullName>
    </submittedName>
</protein>
<dbReference type="PANTHER" id="PTHR24393:SF34">
    <property type="entry name" value="PR_SET DOMAIN 13"/>
    <property type="match status" value="1"/>
</dbReference>
<feature type="region of interest" description="Disordered" evidence="7">
    <location>
        <begin position="579"/>
        <end position="609"/>
    </location>
</feature>
<organism evidence="9 10">
    <name type="scientific">Labeo rohita</name>
    <name type="common">Indian major carp</name>
    <name type="synonym">Cyprinus rohita</name>
    <dbReference type="NCBI Taxonomy" id="84645"/>
    <lineage>
        <taxon>Eukaryota</taxon>
        <taxon>Metazoa</taxon>
        <taxon>Chordata</taxon>
        <taxon>Craniata</taxon>
        <taxon>Vertebrata</taxon>
        <taxon>Euteleostomi</taxon>
        <taxon>Actinopterygii</taxon>
        <taxon>Neopterygii</taxon>
        <taxon>Teleostei</taxon>
        <taxon>Ostariophysi</taxon>
        <taxon>Cypriniformes</taxon>
        <taxon>Cyprinidae</taxon>
        <taxon>Labeoninae</taxon>
        <taxon>Labeonini</taxon>
        <taxon>Labeo</taxon>
    </lineage>
</organism>
<feature type="compositionally biased region" description="Basic and acidic residues" evidence="7">
    <location>
        <begin position="249"/>
        <end position="262"/>
    </location>
</feature>
<feature type="compositionally biased region" description="Basic and acidic residues" evidence="7">
    <location>
        <begin position="117"/>
        <end position="127"/>
    </location>
</feature>
<evidence type="ECO:0000313" key="10">
    <source>
        <dbReference type="Proteomes" id="UP000830375"/>
    </source>
</evidence>
<feature type="region of interest" description="Disordered" evidence="7">
    <location>
        <begin position="403"/>
        <end position="429"/>
    </location>
</feature>
<feature type="domain" description="C2H2-type" evidence="8">
    <location>
        <begin position="446"/>
        <end position="473"/>
    </location>
</feature>
<name>A0ABQ8MZQ9_LABRO</name>
<sequence length="609" mass="69460">MGGFKDTYQDVQPVTLRLAEENVTSSLYCSSAEGIEAHVSTLVEAFLVEVYRCRVCQFVSSQKAKISHHVLERHDPVSPCPHLPCLEKEDEESLGVGMRVDDEEDVDHSSSPYDLESDLHSGSKSNEDHMDMERMSFLLPMYGMFQNISPRSCDIGLGSNSDGNLHVAQTCEVSTLFEEDRHDEDSEEEPVFQMEDANTDLAVPLNSGMDTEIQDEEMAQSAHLMTLGLCRISSTKCQPQSATSAKSLSHPEAEQDAEMQKPSEEESGLACILCQTVVSSRSMLEVHLKCHCGDQGFRCPRCGWESEDWVDMEQHWRGHGKRKGSKRHKCSVCPRTFRRADCRDAHEERHNQRHHCRSESGGLVQCSLCLEWCQSRKEENQQVDTSLKYPECLRRMKPESWSQVRNKRVKNRVVAREKSNEGGKDRVGHLKSDTSVGLTVSRRKEFCCNLCDKKFSTKMTMRRHMGIHQGDKPFKCPQCHYCARLKASLVQHLRVHTGEKPYKCSQCSYASIDRSSLRRHLRTHTQEKPYRCQYCPYSSIQKKSLDLHSRRHHTGESFPCHLCQYSTPDRQLLVRHKRKHHSAEQTVAVGQRNSSGSQTAPSQRARTSK</sequence>
<dbReference type="InterPro" id="IPR013087">
    <property type="entry name" value="Znf_C2H2_type"/>
</dbReference>
<feature type="domain" description="C2H2-type" evidence="8">
    <location>
        <begin position="530"/>
        <end position="558"/>
    </location>
</feature>
<feature type="compositionally biased region" description="Basic and acidic residues" evidence="7">
    <location>
        <begin position="414"/>
        <end position="429"/>
    </location>
</feature>
<proteinExistence type="predicted"/>
<evidence type="ECO:0000259" key="8">
    <source>
        <dbReference type="PROSITE" id="PS50157"/>
    </source>
</evidence>
<feature type="region of interest" description="Disordered" evidence="7">
    <location>
        <begin position="241"/>
        <end position="262"/>
    </location>
</feature>
<dbReference type="EMBL" id="JACTAM010000002">
    <property type="protein sequence ID" value="KAI2667676.1"/>
    <property type="molecule type" value="Genomic_DNA"/>
</dbReference>
<feature type="domain" description="C2H2-type" evidence="8">
    <location>
        <begin position="558"/>
        <end position="586"/>
    </location>
</feature>
<gene>
    <name evidence="9" type="ORF">H4Q32_004226</name>
</gene>
<keyword evidence="2" id="KW-0677">Repeat</keyword>
<feature type="domain" description="C2H2-type" evidence="8">
    <location>
        <begin position="269"/>
        <end position="296"/>
    </location>
</feature>
<dbReference type="PROSITE" id="PS00028">
    <property type="entry name" value="ZINC_FINGER_C2H2_1"/>
    <property type="match status" value="3"/>
</dbReference>
<keyword evidence="3 6" id="KW-0863">Zinc-finger</keyword>
<evidence type="ECO:0000256" key="4">
    <source>
        <dbReference type="ARBA" id="ARBA00022833"/>
    </source>
</evidence>
<evidence type="ECO:0000256" key="7">
    <source>
        <dbReference type="SAM" id="MobiDB-lite"/>
    </source>
</evidence>
<dbReference type="Pfam" id="PF00096">
    <property type="entry name" value="zf-C2H2"/>
    <property type="match status" value="1"/>
</dbReference>
<evidence type="ECO:0000256" key="1">
    <source>
        <dbReference type="ARBA" id="ARBA00022723"/>
    </source>
</evidence>
<accession>A0ABQ8MZQ9</accession>
<comment type="caution">
    <text evidence="9">The sequence shown here is derived from an EMBL/GenBank/DDBJ whole genome shotgun (WGS) entry which is preliminary data.</text>
</comment>